<dbReference type="SUPFAM" id="SSF55144">
    <property type="entry name" value="LigT-like"/>
    <property type="match status" value="1"/>
</dbReference>
<dbReference type="GO" id="GO:0004113">
    <property type="term" value="F:2',3'-cyclic-nucleotide 3'-phosphodiesterase activity"/>
    <property type="evidence" value="ECO:0007669"/>
    <property type="project" value="InterPro"/>
</dbReference>
<evidence type="ECO:0000313" key="2">
    <source>
        <dbReference type="EMBL" id="ATA54309.1"/>
    </source>
</evidence>
<name>A0A250DK32_9BURK</name>
<organism evidence="2 3">
    <name type="scientific">Variovorax boronicumulans</name>
    <dbReference type="NCBI Taxonomy" id="436515"/>
    <lineage>
        <taxon>Bacteria</taxon>
        <taxon>Pseudomonadati</taxon>
        <taxon>Pseudomonadota</taxon>
        <taxon>Betaproteobacteria</taxon>
        <taxon>Burkholderiales</taxon>
        <taxon>Comamonadaceae</taxon>
        <taxon>Variovorax</taxon>
    </lineage>
</organism>
<dbReference type="InterPro" id="IPR004175">
    <property type="entry name" value="RNA_CPDase"/>
</dbReference>
<sequence>MDDFHRGDAFANEPEPDWDSPAFERQRHLLIALFPEPEVQAAIEAHRKEWIWPKGHYFPRSPRLHLTLHCFGDQPKEVEKRLCEALAQVRVRPMSLVLDSSRTWRNDIAVLQPAEHGALRTLHADIGRAVQKAGIVTETPTFTPHITIARRTEGAAYPMRLPPIPWRVRKFLLVRSFTSHPVEHKVLATYEADEEDKEDAV</sequence>
<keyword evidence="1" id="KW-0378">Hydrolase</keyword>
<dbReference type="PANTHER" id="PTHR35561">
    <property type="entry name" value="RNA 2',3'-CYCLIC PHOSPHODIESTERASE"/>
    <property type="match status" value="1"/>
</dbReference>
<dbReference type="RefSeq" id="WP_095744953.1">
    <property type="nucleotide sequence ID" value="NZ_CP023284.1"/>
</dbReference>
<dbReference type="Proteomes" id="UP000217154">
    <property type="component" value="Chromosome"/>
</dbReference>
<protein>
    <submittedName>
        <fullName evidence="2">RNA 2',3'-cyclic phosphodiesterase</fullName>
    </submittedName>
</protein>
<reference evidence="2 3" key="1">
    <citation type="submission" date="2017-09" db="EMBL/GenBank/DDBJ databases">
        <title>The diverse metabolic capabilities of V. boronicumulans make it an excellent choice for continued studies on novel biodegradation.</title>
        <authorList>
            <person name="Sun S."/>
        </authorList>
    </citation>
    <scope>NUCLEOTIDE SEQUENCE [LARGE SCALE GENOMIC DNA]</scope>
    <source>
        <strain evidence="2 3">J1</strain>
    </source>
</reference>
<accession>A0A250DK32</accession>
<evidence type="ECO:0000313" key="3">
    <source>
        <dbReference type="Proteomes" id="UP000217154"/>
    </source>
</evidence>
<proteinExistence type="predicted"/>
<dbReference type="Pfam" id="PF13563">
    <property type="entry name" value="2_5_RNA_ligase2"/>
    <property type="match status" value="1"/>
</dbReference>
<dbReference type="EMBL" id="CP023284">
    <property type="protein sequence ID" value="ATA54309.1"/>
    <property type="molecule type" value="Genomic_DNA"/>
</dbReference>
<dbReference type="InterPro" id="IPR009097">
    <property type="entry name" value="Cyclic_Pdiesterase"/>
</dbReference>
<evidence type="ECO:0000256" key="1">
    <source>
        <dbReference type="ARBA" id="ARBA00022801"/>
    </source>
</evidence>
<dbReference type="Gene3D" id="3.90.1140.10">
    <property type="entry name" value="Cyclic phosphodiesterase"/>
    <property type="match status" value="1"/>
</dbReference>
<dbReference type="PANTHER" id="PTHR35561:SF1">
    <property type="entry name" value="RNA 2',3'-CYCLIC PHOSPHODIESTERASE"/>
    <property type="match status" value="1"/>
</dbReference>
<dbReference type="AlphaFoldDB" id="A0A250DK32"/>
<gene>
    <name evidence="2" type="ORF">CKY39_14560</name>
</gene>
<dbReference type="KEGG" id="vbo:CKY39_14560"/>
<dbReference type="GO" id="GO:0008664">
    <property type="term" value="F:RNA 2',3'-cyclic 3'-phosphodiesterase activity"/>
    <property type="evidence" value="ECO:0007669"/>
    <property type="project" value="InterPro"/>
</dbReference>
<dbReference type="NCBIfam" id="TIGR02258">
    <property type="entry name" value="2_5_ligase"/>
    <property type="match status" value="1"/>
</dbReference>